<name>A0A6J5U0P5_PRUAR</name>
<dbReference type="Proteomes" id="UP000507222">
    <property type="component" value="Unassembled WGS sequence"/>
</dbReference>
<accession>A0A6J5U0P5</accession>
<dbReference type="EMBL" id="CAEKDK010000002">
    <property type="protein sequence ID" value="CAB4269900.1"/>
    <property type="molecule type" value="Genomic_DNA"/>
</dbReference>
<evidence type="ECO:0000313" key="2">
    <source>
        <dbReference type="Proteomes" id="UP000507222"/>
    </source>
</evidence>
<organism evidence="1 2">
    <name type="scientific">Prunus armeniaca</name>
    <name type="common">Apricot</name>
    <name type="synonym">Armeniaca vulgaris</name>
    <dbReference type="NCBI Taxonomy" id="36596"/>
    <lineage>
        <taxon>Eukaryota</taxon>
        <taxon>Viridiplantae</taxon>
        <taxon>Streptophyta</taxon>
        <taxon>Embryophyta</taxon>
        <taxon>Tracheophyta</taxon>
        <taxon>Spermatophyta</taxon>
        <taxon>Magnoliopsida</taxon>
        <taxon>eudicotyledons</taxon>
        <taxon>Gunneridae</taxon>
        <taxon>Pentapetalae</taxon>
        <taxon>rosids</taxon>
        <taxon>fabids</taxon>
        <taxon>Rosales</taxon>
        <taxon>Rosaceae</taxon>
        <taxon>Amygdaloideae</taxon>
        <taxon>Amygdaleae</taxon>
        <taxon>Prunus</taxon>
    </lineage>
</organism>
<evidence type="ECO:0000313" key="1">
    <source>
        <dbReference type="EMBL" id="CAB4269900.1"/>
    </source>
</evidence>
<proteinExistence type="predicted"/>
<dbReference type="AlphaFoldDB" id="A0A6J5U0P5"/>
<gene>
    <name evidence="1" type="ORF">CURHAP_LOCUS15742</name>
</gene>
<reference evidence="1 2" key="1">
    <citation type="submission" date="2020-05" db="EMBL/GenBank/DDBJ databases">
        <authorList>
            <person name="Campoy J."/>
            <person name="Schneeberger K."/>
            <person name="Spophaly S."/>
        </authorList>
    </citation>
    <scope>NUCLEOTIDE SEQUENCE [LARGE SCALE GENOMIC DNA]</scope>
    <source>
        <strain evidence="1">PruArmRojPasFocal</strain>
    </source>
</reference>
<sequence>MGWWAALVRRQLYIEVGSAPFAMPSDFDRFFFLKAEHQDCTSSVTQLQQLWFGLRRPEALWVPSGAAPRVADLKLSEKVECGCHSVSLAEVLFLCPSMDFDSQVVDACLPIGCLDKLSG</sequence>
<protein>
    <submittedName>
        <fullName evidence="1">Uncharacterized protein</fullName>
    </submittedName>
</protein>